<dbReference type="EMBL" id="KE123804">
    <property type="protein sequence ID" value="EWC88734.1"/>
    <property type="molecule type" value="Genomic_DNA"/>
</dbReference>
<evidence type="ECO:0000313" key="1">
    <source>
        <dbReference type="EMBL" id="EWC88734.1"/>
    </source>
</evidence>
<gene>
    <name evidence="1" type="ORF">PFNF54_02473</name>
</gene>
<proteinExistence type="predicted"/>
<name>W7K5Q3_PLAFO</name>
<accession>W7K5Q3</accession>
<dbReference type="Proteomes" id="UP000030673">
    <property type="component" value="Unassembled WGS sequence"/>
</dbReference>
<sequence>MENNLIKEHDPASINSTSCYSKNMLHDSNSFKNNFIIIIKNFTCLNM</sequence>
<protein>
    <submittedName>
        <fullName evidence="1">Uncharacterized protein</fullName>
    </submittedName>
</protein>
<reference evidence="1 2" key="1">
    <citation type="submission" date="2013-02" db="EMBL/GenBank/DDBJ databases">
        <title>The Genome Sequence of Plasmodium falciparum NF54.</title>
        <authorList>
            <consortium name="The Broad Institute Genome Sequencing Platform"/>
            <consortium name="The Broad Institute Genome Sequencing Center for Infectious Disease"/>
            <person name="Neafsey D."/>
            <person name="Cheeseman I."/>
            <person name="Volkman S."/>
            <person name="Adams J."/>
            <person name="Walker B."/>
            <person name="Young S.K."/>
            <person name="Zeng Q."/>
            <person name="Gargeya S."/>
            <person name="Fitzgerald M."/>
            <person name="Haas B."/>
            <person name="Abouelleil A."/>
            <person name="Alvarado L."/>
            <person name="Arachchi H.M."/>
            <person name="Berlin A.M."/>
            <person name="Chapman S.B."/>
            <person name="Dewar J."/>
            <person name="Goldberg J."/>
            <person name="Griggs A."/>
            <person name="Gujja S."/>
            <person name="Hansen M."/>
            <person name="Howarth C."/>
            <person name="Imamovic A."/>
            <person name="Larimer J."/>
            <person name="McCowan C."/>
            <person name="Murphy C."/>
            <person name="Neiman D."/>
            <person name="Pearson M."/>
            <person name="Priest M."/>
            <person name="Roberts A."/>
            <person name="Saif S."/>
            <person name="Shea T."/>
            <person name="Sisk P."/>
            <person name="Sykes S."/>
            <person name="Wortman J."/>
            <person name="Nusbaum C."/>
            <person name="Birren B."/>
        </authorList>
    </citation>
    <scope>NUCLEOTIDE SEQUENCE [LARGE SCALE GENOMIC DNA]</scope>
    <source>
        <strain evidence="1 2">NF54</strain>
    </source>
</reference>
<evidence type="ECO:0000313" key="2">
    <source>
        <dbReference type="Proteomes" id="UP000030673"/>
    </source>
</evidence>
<organism evidence="1 2">
    <name type="scientific">Plasmodium falciparum (isolate NF54)</name>
    <dbReference type="NCBI Taxonomy" id="5843"/>
    <lineage>
        <taxon>Eukaryota</taxon>
        <taxon>Sar</taxon>
        <taxon>Alveolata</taxon>
        <taxon>Apicomplexa</taxon>
        <taxon>Aconoidasida</taxon>
        <taxon>Haemosporida</taxon>
        <taxon>Plasmodiidae</taxon>
        <taxon>Plasmodium</taxon>
        <taxon>Plasmodium (Laverania)</taxon>
    </lineage>
</organism>
<dbReference type="AlphaFoldDB" id="W7K5Q3"/>
<keyword evidence="2" id="KW-1185">Reference proteome</keyword>